<name>X0XW55_9ZZZZ</name>
<accession>X0XW55</accession>
<dbReference type="Gene3D" id="3.20.20.150">
    <property type="entry name" value="Divalent-metal-dependent TIM barrel enzymes"/>
    <property type="match status" value="1"/>
</dbReference>
<dbReference type="AlphaFoldDB" id="X0XW55"/>
<evidence type="ECO:0000259" key="1">
    <source>
        <dbReference type="Pfam" id="PF01261"/>
    </source>
</evidence>
<proteinExistence type="predicted"/>
<reference evidence="2" key="1">
    <citation type="journal article" date="2014" name="Front. Microbiol.">
        <title>High frequency of phylogenetically diverse reductive dehalogenase-homologous genes in deep subseafloor sedimentary metagenomes.</title>
        <authorList>
            <person name="Kawai M."/>
            <person name="Futagami T."/>
            <person name="Toyoda A."/>
            <person name="Takaki Y."/>
            <person name="Nishi S."/>
            <person name="Hori S."/>
            <person name="Arai W."/>
            <person name="Tsubouchi T."/>
            <person name="Morono Y."/>
            <person name="Uchiyama I."/>
            <person name="Ito T."/>
            <person name="Fujiyama A."/>
            <person name="Inagaki F."/>
            <person name="Takami H."/>
        </authorList>
    </citation>
    <scope>NUCLEOTIDE SEQUENCE</scope>
    <source>
        <strain evidence="2">Expedition CK06-06</strain>
    </source>
</reference>
<evidence type="ECO:0000313" key="2">
    <source>
        <dbReference type="EMBL" id="GAG47584.1"/>
    </source>
</evidence>
<organism evidence="2">
    <name type="scientific">marine sediment metagenome</name>
    <dbReference type="NCBI Taxonomy" id="412755"/>
    <lineage>
        <taxon>unclassified sequences</taxon>
        <taxon>metagenomes</taxon>
        <taxon>ecological metagenomes</taxon>
    </lineage>
</organism>
<feature type="domain" description="Xylose isomerase-like TIM barrel" evidence="1">
    <location>
        <begin position="1"/>
        <end position="97"/>
    </location>
</feature>
<dbReference type="InterPro" id="IPR036237">
    <property type="entry name" value="Xyl_isomerase-like_sf"/>
</dbReference>
<protein>
    <recommendedName>
        <fullName evidence="1">Xylose isomerase-like TIM barrel domain-containing protein</fullName>
    </recommendedName>
</protein>
<dbReference type="InterPro" id="IPR013022">
    <property type="entry name" value="Xyl_isomerase-like_TIM-brl"/>
</dbReference>
<comment type="caution">
    <text evidence="2">The sequence shown here is derived from an EMBL/GenBank/DDBJ whole genome shotgun (WGS) entry which is preliminary data.</text>
</comment>
<dbReference type="SUPFAM" id="SSF51658">
    <property type="entry name" value="Xylose isomerase-like"/>
    <property type="match status" value="1"/>
</dbReference>
<sequence>PSIAVNWDIMHPVWVAKATMDEAFGALRPWIRHVHFHDGAKSGRGLELVPIGEGEIDHRRAVQLLKASSYEGYLSGEWINWEPHETHLPRELAAMKRYEREAV</sequence>
<dbReference type="Pfam" id="PF01261">
    <property type="entry name" value="AP_endonuc_2"/>
    <property type="match status" value="1"/>
</dbReference>
<dbReference type="EMBL" id="BARS01052981">
    <property type="protein sequence ID" value="GAG47584.1"/>
    <property type="molecule type" value="Genomic_DNA"/>
</dbReference>
<feature type="non-terminal residue" evidence="2">
    <location>
        <position position="1"/>
    </location>
</feature>
<gene>
    <name evidence="2" type="ORF">S01H1_78693</name>
</gene>